<evidence type="ECO:0000313" key="1">
    <source>
        <dbReference type="EMBL" id="CAH1966071.1"/>
    </source>
</evidence>
<accession>A0A9P0K5X6</accession>
<comment type="caution">
    <text evidence="1">The sequence shown here is derived from an EMBL/GenBank/DDBJ whole genome shotgun (WGS) entry which is preliminary data.</text>
</comment>
<proteinExistence type="predicted"/>
<protein>
    <submittedName>
        <fullName evidence="1">Uncharacterized protein</fullName>
    </submittedName>
</protein>
<keyword evidence="2" id="KW-1185">Reference proteome</keyword>
<dbReference type="AlphaFoldDB" id="A0A9P0K5X6"/>
<organism evidence="1 2">
    <name type="scientific">Acanthoscelides obtectus</name>
    <name type="common">Bean weevil</name>
    <name type="synonym">Bruchus obtectus</name>
    <dbReference type="NCBI Taxonomy" id="200917"/>
    <lineage>
        <taxon>Eukaryota</taxon>
        <taxon>Metazoa</taxon>
        <taxon>Ecdysozoa</taxon>
        <taxon>Arthropoda</taxon>
        <taxon>Hexapoda</taxon>
        <taxon>Insecta</taxon>
        <taxon>Pterygota</taxon>
        <taxon>Neoptera</taxon>
        <taxon>Endopterygota</taxon>
        <taxon>Coleoptera</taxon>
        <taxon>Polyphaga</taxon>
        <taxon>Cucujiformia</taxon>
        <taxon>Chrysomeloidea</taxon>
        <taxon>Chrysomelidae</taxon>
        <taxon>Bruchinae</taxon>
        <taxon>Bruchini</taxon>
        <taxon>Acanthoscelides</taxon>
    </lineage>
</organism>
<reference evidence="1" key="1">
    <citation type="submission" date="2022-03" db="EMBL/GenBank/DDBJ databases">
        <authorList>
            <person name="Sayadi A."/>
        </authorList>
    </citation>
    <scope>NUCLEOTIDE SEQUENCE</scope>
</reference>
<dbReference type="Proteomes" id="UP001152888">
    <property type="component" value="Unassembled WGS sequence"/>
</dbReference>
<name>A0A9P0K5X6_ACAOB</name>
<dbReference type="EMBL" id="CAKOFQ010006730">
    <property type="protein sequence ID" value="CAH1966071.1"/>
    <property type="molecule type" value="Genomic_DNA"/>
</dbReference>
<sequence length="95" mass="10224">MKKASTQPGVTSTPRSRYGLHITLIQGYYHTCSTSRHHDDAYSTGNNDLNVILANGSMFAVVIQTGQSVVASIALSLPAQVQNGSEKKESFPKIT</sequence>
<evidence type="ECO:0000313" key="2">
    <source>
        <dbReference type="Proteomes" id="UP001152888"/>
    </source>
</evidence>
<gene>
    <name evidence="1" type="ORF">ACAOBT_LOCUS6654</name>
</gene>